<protein>
    <submittedName>
        <fullName evidence="2">Uncharacterized protein</fullName>
    </submittedName>
</protein>
<keyword evidence="3" id="KW-1185">Reference proteome</keyword>
<reference evidence="2 3" key="1">
    <citation type="submission" date="2020-08" db="EMBL/GenBank/DDBJ databases">
        <title>Novel species isolated from subtropical streams in China.</title>
        <authorList>
            <person name="Lu H."/>
        </authorList>
    </citation>
    <scope>NUCLEOTIDE SEQUENCE [LARGE SCALE GENOMIC DNA]</scope>
    <source>
        <strain evidence="2 3">LX15W</strain>
    </source>
</reference>
<dbReference type="RefSeq" id="WP_186940828.1">
    <property type="nucleotide sequence ID" value="NZ_JACOGA010000003.1"/>
</dbReference>
<dbReference type="Proteomes" id="UP000624279">
    <property type="component" value="Unassembled WGS sequence"/>
</dbReference>
<evidence type="ECO:0000256" key="1">
    <source>
        <dbReference type="SAM" id="MobiDB-lite"/>
    </source>
</evidence>
<evidence type="ECO:0000313" key="2">
    <source>
        <dbReference type="EMBL" id="MBC3872784.1"/>
    </source>
</evidence>
<feature type="compositionally biased region" description="Basic and acidic residues" evidence="1">
    <location>
        <begin position="43"/>
        <end position="58"/>
    </location>
</feature>
<dbReference type="EMBL" id="JACOGA010000003">
    <property type="protein sequence ID" value="MBC3872784.1"/>
    <property type="molecule type" value="Genomic_DNA"/>
</dbReference>
<gene>
    <name evidence="2" type="ORF">H8K55_04225</name>
</gene>
<name>A0ABR6Y9C8_9BURK</name>
<proteinExistence type="predicted"/>
<organism evidence="2 3">
    <name type="scientific">Undibacterium flavidum</name>
    <dbReference type="NCBI Taxonomy" id="2762297"/>
    <lineage>
        <taxon>Bacteria</taxon>
        <taxon>Pseudomonadati</taxon>
        <taxon>Pseudomonadota</taxon>
        <taxon>Betaproteobacteria</taxon>
        <taxon>Burkholderiales</taxon>
        <taxon>Oxalobacteraceae</taxon>
        <taxon>Undibacterium</taxon>
    </lineage>
</organism>
<comment type="caution">
    <text evidence="2">The sequence shown here is derived from an EMBL/GenBank/DDBJ whole genome shotgun (WGS) entry which is preliminary data.</text>
</comment>
<sequence length="90" mass="9549">MATAPITSTAARDQVFSNRNEELKSFAPKNKVNDAEVVKAKADVNKTNEVKAARDAQESKQAAKPAQEPKPTPVPNTRGEITGGTINTSA</sequence>
<evidence type="ECO:0000313" key="3">
    <source>
        <dbReference type="Proteomes" id="UP000624279"/>
    </source>
</evidence>
<accession>A0ABR6Y9C8</accession>
<feature type="region of interest" description="Disordered" evidence="1">
    <location>
        <begin position="43"/>
        <end position="90"/>
    </location>
</feature>